<reference evidence="1" key="2">
    <citation type="journal article" date="2015" name="Fish Shellfish Immunol.">
        <title>Early steps in the European eel (Anguilla anguilla)-Vibrio vulnificus interaction in the gills: Role of the RtxA13 toxin.</title>
        <authorList>
            <person name="Callol A."/>
            <person name="Pajuelo D."/>
            <person name="Ebbesson L."/>
            <person name="Teles M."/>
            <person name="MacKenzie S."/>
            <person name="Amaro C."/>
        </authorList>
    </citation>
    <scope>NUCLEOTIDE SEQUENCE</scope>
</reference>
<evidence type="ECO:0000313" key="1">
    <source>
        <dbReference type="EMBL" id="JAH48879.1"/>
    </source>
</evidence>
<dbReference type="AlphaFoldDB" id="A0A0E9T5I2"/>
<protein>
    <submittedName>
        <fullName evidence="1">Uncharacterized protein</fullName>
    </submittedName>
</protein>
<proteinExistence type="predicted"/>
<accession>A0A0E9T5I2</accession>
<reference evidence="1" key="1">
    <citation type="submission" date="2014-11" db="EMBL/GenBank/DDBJ databases">
        <authorList>
            <person name="Amaro Gonzalez C."/>
        </authorList>
    </citation>
    <scope>NUCLEOTIDE SEQUENCE</scope>
</reference>
<name>A0A0E9T5I2_ANGAN</name>
<organism evidence="1">
    <name type="scientific">Anguilla anguilla</name>
    <name type="common">European freshwater eel</name>
    <name type="synonym">Muraena anguilla</name>
    <dbReference type="NCBI Taxonomy" id="7936"/>
    <lineage>
        <taxon>Eukaryota</taxon>
        <taxon>Metazoa</taxon>
        <taxon>Chordata</taxon>
        <taxon>Craniata</taxon>
        <taxon>Vertebrata</taxon>
        <taxon>Euteleostomi</taxon>
        <taxon>Actinopterygii</taxon>
        <taxon>Neopterygii</taxon>
        <taxon>Teleostei</taxon>
        <taxon>Anguilliformes</taxon>
        <taxon>Anguillidae</taxon>
        <taxon>Anguilla</taxon>
    </lineage>
</organism>
<dbReference type="EMBL" id="GBXM01059698">
    <property type="protein sequence ID" value="JAH48879.1"/>
    <property type="molecule type" value="Transcribed_RNA"/>
</dbReference>
<sequence length="51" mass="6101">MCLPQDLWVIEVIERLFIYFKKELNWSFEVLTILSSKSNLILGQHSRTTYP</sequence>